<evidence type="ECO:0000256" key="1">
    <source>
        <dbReference type="SAM" id="MobiDB-lite"/>
    </source>
</evidence>
<dbReference type="EMBL" id="MGIZ01000001">
    <property type="protein sequence ID" value="OGN00187.1"/>
    <property type="molecule type" value="Genomic_DNA"/>
</dbReference>
<evidence type="ECO:0000313" key="3">
    <source>
        <dbReference type="Proteomes" id="UP000177594"/>
    </source>
</evidence>
<organism evidence="2 3">
    <name type="scientific">Candidatus Yanofskybacteria bacterium RIFCSPHIGHO2_01_FULL_39_8b</name>
    <dbReference type="NCBI Taxonomy" id="1802659"/>
    <lineage>
        <taxon>Bacteria</taxon>
        <taxon>Candidatus Yanofskyibacteriota</taxon>
    </lineage>
</organism>
<dbReference type="Proteomes" id="UP000177594">
    <property type="component" value="Unassembled WGS sequence"/>
</dbReference>
<comment type="caution">
    <text evidence="2">The sequence shown here is derived from an EMBL/GenBank/DDBJ whole genome shotgun (WGS) entry which is preliminary data.</text>
</comment>
<evidence type="ECO:0008006" key="4">
    <source>
        <dbReference type="Google" id="ProtNLM"/>
    </source>
</evidence>
<reference evidence="2 3" key="1">
    <citation type="journal article" date="2016" name="Nat. Commun.">
        <title>Thousands of microbial genomes shed light on interconnected biogeochemical processes in an aquifer system.</title>
        <authorList>
            <person name="Anantharaman K."/>
            <person name="Brown C.T."/>
            <person name="Hug L.A."/>
            <person name="Sharon I."/>
            <person name="Castelle C.J."/>
            <person name="Probst A.J."/>
            <person name="Thomas B.C."/>
            <person name="Singh A."/>
            <person name="Wilkins M.J."/>
            <person name="Karaoz U."/>
            <person name="Brodie E.L."/>
            <person name="Williams K.H."/>
            <person name="Hubbard S.S."/>
            <person name="Banfield J.F."/>
        </authorList>
    </citation>
    <scope>NUCLEOTIDE SEQUENCE [LARGE SCALE GENOMIC DNA]</scope>
</reference>
<proteinExistence type="predicted"/>
<accession>A0A1F8EH74</accession>
<sequence length="246" mass="26800">MSSLANAFRNVFRGVASLLETGSWQVEGVAKEARSAKVLLDRVDEEVEIRAQETLDHVNEAITEYGKLQNKQEMLMAQTNDWSSKAKDAATKAKTFAVGTLERKKWEGLTRDALTQKAKFASQLKVVDEALMAAKPDADRALELVEEIGLTREQALSQRDSLQVANATAQGKLKLAQARQTWGKGSGPGQLLEEARQKVSEASARARATEMVDSAMPPSADRVAATISREQARSSVDKELAELMAG</sequence>
<dbReference type="AlphaFoldDB" id="A0A1F8EH74"/>
<protein>
    <recommendedName>
        <fullName evidence="4">PspA/IM30 family protein</fullName>
    </recommendedName>
</protein>
<name>A0A1F8EH74_9BACT</name>
<evidence type="ECO:0000313" key="2">
    <source>
        <dbReference type="EMBL" id="OGN00187.1"/>
    </source>
</evidence>
<feature type="compositionally biased region" description="Basic and acidic residues" evidence="1">
    <location>
        <begin position="230"/>
        <end position="246"/>
    </location>
</feature>
<gene>
    <name evidence="2" type="ORF">A2817_03490</name>
</gene>
<feature type="region of interest" description="Disordered" evidence="1">
    <location>
        <begin position="226"/>
        <end position="246"/>
    </location>
</feature>